<comment type="caution">
    <text evidence="1">The sequence shown here is derived from an EMBL/GenBank/DDBJ whole genome shotgun (WGS) entry which is preliminary data.</text>
</comment>
<dbReference type="RefSeq" id="XP_017998684.1">
    <property type="nucleotide sequence ID" value="XM_018146182.1"/>
</dbReference>
<evidence type="ECO:0000313" key="2">
    <source>
        <dbReference type="Proteomes" id="UP000038010"/>
    </source>
</evidence>
<dbReference type="STRING" id="1664694.A0A0N0NKZ9"/>
<organism evidence="1 2">
    <name type="scientific">Cyphellophora attinorum</name>
    <dbReference type="NCBI Taxonomy" id="1664694"/>
    <lineage>
        <taxon>Eukaryota</taxon>
        <taxon>Fungi</taxon>
        <taxon>Dikarya</taxon>
        <taxon>Ascomycota</taxon>
        <taxon>Pezizomycotina</taxon>
        <taxon>Eurotiomycetes</taxon>
        <taxon>Chaetothyriomycetidae</taxon>
        <taxon>Chaetothyriales</taxon>
        <taxon>Cyphellophoraceae</taxon>
        <taxon>Cyphellophora</taxon>
    </lineage>
</organism>
<keyword evidence="2" id="KW-1185">Reference proteome</keyword>
<reference evidence="1 2" key="1">
    <citation type="submission" date="2015-06" db="EMBL/GenBank/DDBJ databases">
        <title>Draft genome of the ant-associated black yeast Phialophora attae CBS 131958.</title>
        <authorList>
            <person name="Moreno L.F."/>
            <person name="Stielow B.J."/>
            <person name="de Hoog S."/>
            <person name="Vicente V.A."/>
            <person name="Weiss V.A."/>
            <person name="de Vries M."/>
            <person name="Cruz L.M."/>
            <person name="Souza E.M."/>
        </authorList>
    </citation>
    <scope>NUCLEOTIDE SEQUENCE [LARGE SCALE GENOMIC DNA]</scope>
    <source>
        <strain evidence="1 2">CBS 131958</strain>
    </source>
</reference>
<dbReference type="OrthoDB" id="5373426at2759"/>
<sequence length="403" mass="45972">MHIFGRAKQTVIRAYGRFRRKLFTRTVVHLTLFVVAFTSGLVAREWSSRLTRGSSRDSFCSTQEFGNQVLSTKRSLSIEEGTQYRLPDIVDTFANYKYRNHSECQISSQDLHVPFSPLCSSRDEFLTAVSGGGRAGFDAPYMPRGCDMRWYTTEEVCEIISRFEKVIVVGDSMMRHVVGAINVLLRKDLGYGAVTNWNFNEDEMNKCFCNHQMDVKACSVQGIYSTSSVLEHDPHSLACEQPVDLVIELMLRFPLDPIEVERFRALISTTKPAKPYAFIFGHGLWNDLDLQATLNWLDGIGHSILDRAPYLSESLWSRLMVTPNAAGIRKPDQWMLTQGDKALQVFEHSVREESAKRRIEHFGTYNMSIQSSKFDSVHLDLKGNLIKAMAVVNWLAMIDTRDW</sequence>
<dbReference type="AlphaFoldDB" id="A0A0N0NKZ9"/>
<name>A0A0N0NKZ9_9EURO</name>
<dbReference type="Proteomes" id="UP000038010">
    <property type="component" value="Unassembled WGS sequence"/>
</dbReference>
<protein>
    <submittedName>
        <fullName evidence="1">Uncharacterized protein</fullName>
    </submittedName>
</protein>
<gene>
    <name evidence="1" type="ORF">AB675_5932</name>
</gene>
<dbReference type="GeneID" id="28738062"/>
<evidence type="ECO:0000313" key="1">
    <source>
        <dbReference type="EMBL" id="KPI38721.1"/>
    </source>
</evidence>
<dbReference type="EMBL" id="LFJN01000017">
    <property type="protein sequence ID" value="KPI38721.1"/>
    <property type="molecule type" value="Genomic_DNA"/>
</dbReference>
<proteinExistence type="predicted"/>
<dbReference type="VEuPathDB" id="FungiDB:AB675_5932"/>
<accession>A0A0N0NKZ9</accession>